<protein>
    <submittedName>
        <fullName evidence="2">Uncharacterized protein</fullName>
    </submittedName>
</protein>
<dbReference type="Proteomes" id="UP000265618">
    <property type="component" value="Unassembled WGS sequence"/>
</dbReference>
<evidence type="ECO:0000313" key="3">
    <source>
        <dbReference type="Proteomes" id="UP000265618"/>
    </source>
</evidence>
<name>A0A9K3CQ98_9EUKA</name>
<comment type="caution">
    <text evidence="2">The sequence shown here is derived from an EMBL/GenBank/DDBJ whole genome shotgun (WGS) entry which is preliminary data.</text>
</comment>
<accession>A0A9K3CQ98</accession>
<feature type="compositionally biased region" description="Polar residues" evidence="1">
    <location>
        <begin position="1"/>
        <end position="17"/>
    </location>
</feature>
<reference evidence="2 3" key="1">
    <citation type="journal article" date="2018" name="PLoS ONE">
        <title>The draft genome of Kipferlia bialata reveals reductive genome evolution in fornicate parasites.</title>
        <authorList>
            <person name="Tanifuji G."/>
            <person name="Takabayashi S."/>
            <person name="Kume K."/>
            <person name="Takagi M."/>
            <person name="Nakayama T."/>
            <person name="Kamikawa R."/>
            <person name="Inagaki Y."/>
            <person name="Hashimoto T."/>
        </authorList>
    </citation>
    <scope>NUCLEOTIDE SEQUENCE [LARGE SCALE GENOMIC DNA]</scope>
    <source>
        <strain evidence="2">NY0173</strain>
    </source>
</reference>
<dbReference type="AlphaFoldDB" id="A0A9K3CQ98"/>
<gene>
    <name evidence="2" type="ORF">KIPB_002233</name>
</gene>
<keyword evidence="3" id="KW-1185">Reference proteome</keyword>
<proteinExistence type="predicted"/>
<feature type="region of interest" description="Disordered" evidence="1">
    <location>
        <begin position="1"/>
        <end position="43"/>
    </location>
</feature>
<evidence type="ECO:0000256" key="1">
    <source>
        <dbReference type="SAM" id="MobiDB-lite"/>
    </source>
</evidence>
<organism evidence="2 3">
    <name type="scientific">Kipferlia bialata</name>
    <dbReference type="NCBI Taxonomy" id="797122"/>
    <lineage>
        <taxon>Eukaryota</taxon>
        <taxon>Metamonada</taxon>
        <taxon>Carpediemonas-like organisms</taxon>
        <taxon>Kipferlia</taxon>
    </lineage>
</organism>
<sequence>MDTGTVPQMDNHGTASDIQLGGSAAVAEPLPEGGDSSKPQPFRITVDNYTYSGATLEAVVSETSVAAP</sequence>
<dbReference type="EMBL" id="BDIP01000356">
    <property type="protein sequence ID" value="GIQ81294.1"/>
    <property type="molecule type" value="Genomic_DNA"/>
</dbReference>
<evidence type="ECO:0000313" key="2">
    <source>
        <dbReference type="EMBL" id="GIQ81294.1"/>
    </source>
</evidence>